<dbReference type="PROSITE" id="PS00758">
    <property type="entry name" value="ARGE_DAPE_CPG2_1"/>
    <property type="match status" value="1"/>
</dbReference>
<comment type="subunit">
    <text evidence="3">Homodimer.</text>
</comment>
<dbReference type="PANTHER" id="PTHR32494">
    <property type="entry name" value="ALLANTOATE DEIMINASE-RELATED"/>
    <property type="match status" value="1"/>
</dbReference>
<dbReference type="InterPro" id="IPR011650">
    <property type="entry name" value="Peptidase_M20_dimer"/>
</dbReference>
<evidence type="ECO:0000259" key="8">
    <source>
        <dbReference type="Pfam" id="PF07687"/>
    </source>
</evidence>
<reference evidence="9" key="1">
    <citation type="submission" date="2022-11" db="EMBL/GenBank/DDBJ databases">
        <title>Robbsia betulipollinis sp. nov., isolated from pollen of birch (Betula pendula).</title>
        <authorList>
            <person name="Shi H."/>
            <person name="Ambika Manirajan B."/>
            <person name="Ratering S."/>
            <person name="Geissler-Plaum R."/>
            <person name="Schnell S."/>
        </authorList>
    </citation>
    <scope>NUCLEOTIDE SEQUENCE</scope>
    <source>
        <strain evidence="9">Bb-Pol-6</strain>
    </source>
</reference>
<dbReference type="NCBIfam" id="NF006775">
    <property type="entry name" value="PRK09290.2-5"/>
    <property type="match status" value="1"/>
</dbReference>
<comment type="cofactor">
    <cofactor evidence="1">
        <name>Mn(2+)</name>
        <dbReference type="ChEBI" id="CHEBI:29035"/>
    </cofactor>
</comment>
<keyword evidence="5" id="KW-0378">Hydrolase</keyword>
<dbReference type="InterPro" id="IPR010158">
    <property type="entry name" value="Amidase_Cbmase"/>
</dbReference>
<dbReference type="Proteomes" id="UP001082899">
    <property type="component" value="Unassembled WGS sequence"/>
</dbReference>
<evidence type="ECO:0000256" key="6">
    <source>
        <dbReference type="ARBA" id="ARBA00023211"/>
    </source>
</evidence>
<dbReference type="PIRSF" id="PIRSF001235">
    <property type="entry name" value="Amidase_carbamoylase"/>
    <property type="match status" value="1"/>
</dbReference>
<dbReference type="Pfam" id="PF07687">
    <property type="entry name" value="M20_dimer"/>
    <property type="match status" value="1"/>
</dbReference>
<dbReference type="SUPFAM" id="SSF55031">
    <property type="entry name" value="Bacterial exopeptidase dimerisation domain"/>
    <property type="match status" value="1"/>
</dbReference>
<dbReference type="PANTHER" id="PTHR32494:SF19">
    <property type="entry name" value="ALLANTOATE DEIMINASE-RELATED"/>
    <property type="match status" value="1"/>
</dbReference>
<dbReference type="SUPFAM" id="SSF53187">
    <property type="entry name" value="Zn-dependent exopeptidases"/>
    <property type="match status" value="1"/>
</dbReference>
<evidence type="ECO:0000256" key="5">
    <source>
        <dbReference type="ARBA" id="ARBA00022801"/>
    </source>
</evidence>
<evidence type="ECO:0000256" key="2">
    <source>
        <dbReference type="ARBA" id="ARBA00006153"/>
    </source>
</evidence>
<dbReference type="InterPro" id="IPR001261">
    <property type="entry name" value="ArgE/DapE_CS"/>
</dbReference>
<dbReference type="Gene3D" id="3.30.70.360">
    <property type="match status" value="1"/>
</dbReference>
<dbReference type="CDD" id="cd03884">
    <property type="entry name" value="M20_bAS"/>
    <property type="match status" value="1"/>
</dbReference>
<dbReference type="NCBIfam" id="TIGR01879">
    <property type="entry name" value="hydantase"/>
    <property type="match status" value="1"/>
</dbReference>
<evidence type="ECO:0000256" key="1">
    <source>
        <dbReference type="ARBA" id="ARBA00001936"/>
    </source>
</evidence>
<keyword evidence="4" id="KW-0479">Metal-binding</keyword>
<accession>A0ABT3ZIC6</accession>
<protein>
    <submittedName>
        <fullName evidence="9">Allantoate amidohydrolase</fullName>
    </submittedName>
</protein>
<feature type="region of interest" description="Disordered" evidence="7">
    <location>
        <begin position="410"/>
        <end position="430"/>
    </location>
</feature>
<dbReference type="InterPro" id="IPR002933">
    <property type="entry name" value="Peptidase_M20"/>
</dbReference>
<feature type="domain" description="Peptidase M20 dimerisation" evidence="8">
    <location>
        <begin position="211"/>
        <end position="311"/>
    </location>
</feature>
<gene>
    <name evidence="9" type="ORF">OVY01_03180</name>
</gene>
<evidence type="ECO:0000313" key="10">
    <source>
        <dbReference type="Proteomes" id="UP001082899"/>
    </source>
</evidence>
<evidence type="ECO:0000256" key="7">
    <source>
        <dbReference type="SAM" id="MobiDB-lite"/>
    </source>
</evidence>
<keyword evidence="10" id="KW-1185">Reference proteome</keyword>
<feature type="compositionally biased region" description="Low complexity" evidence="7">
    <location>
        <begin position="410"/>
        <end position="424"/>
    </location>
</feature>
<dbReference type="EMBL" id="JAPMXC010000001">
    <property type="protein sequence ID" value="MCY0386266.1"/>
    <property type="molecule type" value="Genomic_DNA"/>
</dbReference>
<dbReference type="RefSeq" id="WP_267845600.1">
    <property type="nucleotide sequence ID" value="NZ_JAPMXC010000001.1"/>
</dbReference>
<keyword evidence="6" id="KW-0464">Manganese</keyword>
<proteinExistence type="inferred from homology"/>
<evidence type="ECO:0000313" key="9">
    <source>
        <dbReference type="EMBL" id="MCY0386266.1"/>
    </source>
</evidence>
<dbReference type="Gene3D" id="3.40.630.10">
    <property type="entry name" value="Zn peptidases"/>
    <property type="match status" value="1"/>
</dbReference>
<evidence type="ECO:0000256" key="3">
    <source>
        <dbReference type="ARBA" id="ARBA00011738"/>
    </source>
</evidence>
<comment type="similarity">
    <text evidence="2">Belongs to the peptidase M20 family.</text>
</comment>
<organism evidence="9 10">
    <name type="scientific">Robbsia betulipollinis</name>
    <dbReference type="NCBI Taxonomy" id="2981849"/>
    <lineage>
        <taxon>Bacteria</taxon>
        <taxon>Pseudomonadati</taxon>
        <taxon>Pseudomonadota</taxon>
        <taxon>Betaproteobacteria</taxon>
        <taxon>Burkholderiales</taxon>
        <taxon>Burkholderiaceae</taxon>
        <taxon>Robbsia</taxon>
    </lineage>
</organism>
<sequence>MDPIGRTLLEQAAQLAAHTEDAPRMTRLYLSEQHRGCGDLLIAWMTAAGMTAGFDALGNVVGRYAGTDPAAPALMLGSHLDTVRNAGRYDGMLGVLSAIACVAELNRRGRRFPGAIEVIAFGDEEGVRFGVTMIGSGAMAGRFRPDWLDKTDRDDITMRDALLAFGADPDGWPALARDFAHVRAYAELHIEQGPVLLEAGLPAGIVSAIAGSTRVMVDLAGRAGHAGTVPMNARRDALAAAAEMVLAGENVAREWPTPLVCTTGKLDVNGGAINVVPGKTTFSFDVRSGDDAQREAAVRELRRRCEEIAARREVEIAWQTLLELPAAPCDGALRATLARAFETESVPVTELASGAGHDAMSFSGRTPIAMLFLRCGNGGISHHPDETVDADDIETGVRLFGRFIEMTAGETPAGETTAGETPAPHTAVVG</sequence>
<evidence type="ECO:0000256" key="4">
    <source>
        <dbReference type="ARBA" id="ARBA00022723"/>
    </source>
</evidence>
<comment type="caution">
    <text evidence="9">The sequence shown here is derived from an EMBL/GenBank/DDBJ whole genome shotgun (WGS) entry which is preliminary data.</text>
</comment>
<dbReference type="InterPro" id="IPR036264">
    <property type="entry name" value="Bact_exopeptidase_dim_dom"/>
</dbReference>
<dbReference type="Pfam" id="PF01546">
    <property type="entry name" value="Peptidase_M20"/>
    <property type="match status" value="1"/>
</dbReference>
<name>A0ABT3ZIC6_9BURK</name>